<keyword evidence="1" id="KW-1133">Transmembrane helix</keyword>
<evidence type="ECO:0000313" key="3">
    <source>
        <dbReference type="EMBL" id="CAB5001495.1"/>
    </source>
</evidence>
<dbReference type="AlphaFoldDB" id="A0A6J6XGV2"/>
<sequence>MTIAQNSPSVLRMLCRGLIRRCAHCGEPGAFFISWFKTQDRCRGCKLLWQRNMQGFELGALAINFVLTGGALIATLVVGVVTSYPDLAIVQLLVSTVGVTLFVGIFGYPISYTTWLAVDLIMRPVESGELANRHTE</sequence>
<proteinExistence type="predicted"/>
<gene>
    <name evidence="2" type="ORF">UFOPK3026_00301</name>
    <name evidence="3" type="ORF">UFOPK4020_00848</name>
</gene>
<feature type="transmembrane region" description="Helical" evidence="1">
    <location>
        <begin position="87"/>
        <end position="108"/>
    </location>
</feature>
<feature type="transmembrane region" description="Helical" evidence="1">
    <location>
        <begin position="58"/>
        <end position="81"/>
    </location>
</feature>
<protein>
    <submittedName>
        <fullName evidence="2">Unannotated protein</fullName>
    </submittedName>
</protein>
<keyword evidence="1" id="KW-0812">Transmembrane</keyword>
<organism evidence="2">
    <name type="scientific">freshwater metagenome</name>
    <dbReference type="NCBI Taxonomy" id="449393"/>
    <lineage>
        <taxon>unclassified sequences</taxon>
        <taxon>metagenomes</taxon>
        <taxon>ecological metagenomes</taxon>
    </lineage>
</organism>
<evidence type="ECO:0000313" key="2">
    <source>
        <dbReference type="EMBL" id="CAB4796620.1"/>
    </source>
</evidence>
<evidence type="ECO:0000256" key="1">
    <source>
        <dbReference type="SAM" id="Phobius"/>
    </source>
</evidence>
<keyword evidence="1" id="KW-0472">Membrane</keyword>
<name>A0A6J6XGV2_9ZZZZ</name>
<reference evidence="2" key="1">
    <citation type="submission" date="2020-05" db="EMBL/GenBank/DDBJ databases">
        <authorList>
            <person name="Chiriac C."/>
            <person name="Salcher M."/>
            <person name="Ghai R."/>
            <person name="Kavagutti S V."/>
        </authorList>
    </citation>
    <scope>NUCLEOTIDE SEQUENCE</scope>
</reference>
<dbReference type="EMBL" id="CAFAAP010000028">
    <property type="protein sequence ID" value="CAB4796620.1"/>
    <property type="molecule type" value="Genomic_DNA"/>
</dbReference>
<dbReference type="EMBL" id="CAFBOV010000160">
    <property type="protein sequence ID" value="CAB5001495.1"/>
    <property type="molecule type" value="Genomic_DNA"/>
</dbReference>
<accession>A0A6J6XGV2</accession>